<protein>
    <submittedName>
        <fullName evidence="1">Uncharacterized protein</fullName>
    </submittedName>
</protein>
<evidence type="ECO:0000313" key="2">
    <source>
        <dbReference type="Proteomes" id="UP000248134"/>
    </source>
</evidence>
<evidence type="ECO:0000313" key="1">
    <source>
        <dbReference type="EMBL" id="PZA11800.1"/>
    </source>
</evidence>
<dbReference type="AlphaFoldDB" id="A0A323UJM5"/>
<dbReference type="Proteomes" id="UP000248134">
    <property type="component" value="Unassembled WGS sequence"/>
</dbReference>
<dbReference type="RefSeq" id="WP_110786197.1">
    <property type="nucleotide sequence ID" value="NZ_QKQS01000016.1"/>
</dbReference>
<dbReference type="OrthoDB" id="311329at2"/>
<proteinExistence type="predicted"/>
<accession>A0A323UJM5</accession>
<organism evidence="1 2">
    <name type="scientific">Rhodopseudomonas palustris</name>
    <dbReference type="NCBI Taxonomy" id="1076"/>
    <lineage>
        <taxon>Bacteria</taxon>
        <taxon>Pseudomonadati</taxon>
        <taxon>Pseudomonadota</taxon>
        <taxon>Alphaproteobacteria</taxon>
        <taxon>Hyphomicrobiales</taxon>
        <taxon>Nitrobacteraceae</taxon>
        <taxon>Rhodopseudomonas</taxon>
    </lineage>
</organism>
<reference evidence="1 2" key="1">
    <citation type="submission" date="2018-06" db="EMBL/GenBank/DDBJ databases">
        <title>Draft Whole-Genome Sequence of the purple photosynthetic bacterium Rhodospeudomonas palustris XCP.</title>
        <authorList>
            <person name="Rayyan A."/>
            <person name="Meyer T.E."/>
            <person name="Kyndt J.A."/>
        </authorList>
    </citation>
    <scope>NUCLEOTIDE SEQUENCE [LARGE SCALE GENOMIC DNA]</scope>
    <source>
        <strain evidence="1 2">XCP</strain>
    </source>
</reference>
<comment type="caution">
    <text evidence="1">The sequence shown here is derived from an EMBL/GenBank/DDBJ whole genome shotgun (WGS) entry which is preliminary data.</text>
</comment>
<dbReference type="EMBL" id="QKQS01000016">
    <property type="protein sequence ID" value="PZA11800.1"/>
    <property type="molecule type" value="Genomic_DNA"/>
</dbReference>
<sequence length="71" mass="7973">MSFHRELNERSVDPDRVGLRLAFLEDTKQFSGGLLEAQIGRRCGMAISFNSPQENDKSTDFPCCNPFATYG</sequence>
<gene>
    <name evidence="1" type="ORF">DNX69_11875</name>
</gene>
<name>A0A323UJM5_RHOPL</name>